<evidence type="ECO:0000256" key="19">
    <source>
        <dbReference type="SAM" id="Phobius"/>
    </source>
</evidence>
<keyword evidence="4" id="KW-0444">Lipid biosynthesis</keyword>
<feature type="transmembrane region" description="Helical" evidence="19">
    <location>
        <begin position="38"/>
        <end position="55"/>
    </location>
</feature>
<dbReference type="AlphaFoldDB" id="A0A7W3YMU5"/>
<evidence type="ECO:0000256" key="18">
    <source>
        <dbReference type="PIRSR" id="PIRSR600829-4"/>
    </source>
</evidence>
<dbReference type="GO" id="GO:0016301">
    <property type="term" value="F:kinase activity"/>
    <property type="evidence" value="ECO:0007669"/>
    <property type="project" value="UniProtKB-KW"/>
</dbReference>
<evidence type="ECO:0000256" key="17">
    <source>
        <dbReference type="PIRSR" id="PIRSR600829-3"/>
    </source>
</evidence>
<evidence type="ECO:0000256" key="16">
    <source>
        <dbReference type="PIRSR" id="PIRSR600829-2"/>
    </source>
</evidence>
<feature type="binding site" evidence="18">
    <location>
        <position position="33"/>
    </location>
    <ligand>
        <name>a divalent metal cation</name>
        <dbReference type="ChEBI" id="CHEBI:60240"/>
    </ligand>
</feature>
<dbReference type="InterPro" id="IPR033717">
    <property type="entry name" value="UDPK"/>
</dbReference>
<evidence type="ECO:0000313" key="20">
    <source>
        <dbReference type="EMBL" id="MBB1096930.1"/>
    </source>
</evidence>
<protein>
    <submittedName>
        <fullName evidence="20">Diacylglycerol kinase family protein</fullName>
    </submittedName>
</protein>
<keyword evidence="18" id="KW-0460">Magnesium</keyword>
<keyword evidence="21" id="KW-1185">Reference proteome</keyword>
<dbReference type="InterPro" id="IPR036945">
    <property type="entry name" value="DAGK_sf"/>
</dbReference>
<evidence type="ECO:0000256" key="12">
    <source>
        <dbReference type="ARBA" id="ARBA00023136"/>
    </source>
</evidence>
<evidence type="ECO:0000313" key="21">
    <source>
        <dbReference type="Proteomes" id="UP000517106"/>
    </source>
</evidence>
<comment type="caution">
    <text evidence="20">The sequence shown here is derived from an EMBL/GenBank/DDBJ whole genome shotgun (WGS) entry which is preliminary data.</text>
</comment>
<feature type="binding site" evidence="17">
    <location>
        <position position="81"/>
    </location>
    <ligand>
        <name>ATP</name>
        <dbReference type="ChEBI" id="CHEBI:30616"/>
    </ligand>
</feature>
<sequence length="130" mass="14535">MDSRDKQQTDKNHHLVQAMGHAIDGIVEVLKEERNMRFHVAAAICAILVAFYLHISSMEWLWILLAIFVVFTAEFLNTVTEAVTDLIVDHHYELNVKKAKDVAAGGVLISAIFAVIVGLVIFIPHFLAII</sequence>
<dbReference type="GO" id="GO:0046872">
    <property type="term" value="F:metal ion binding"/>
    <property type="evidence" value="ECO:0007669"/>
    <property type="project" value="UniProtKB-KW"/>
</dbReference>
<evidence type="ECO:0000256" key="3">
    <source>
        <dbReference type="ARBA" id="ARBA00022475"/>
    </source>
</evidence>
<dbReference type="PANTHER" id="PTHR34299:SF1">
    <property type="entry name" value="DIACYLGLYCEROL KINASE"/>
    <property type="match status" value="1"/>
</dbReference>
<name>A0A7W3YMU5_9LACO</name>
<feature type="transmembrane region" description="Helical" evidence="19">
    <location>
        <begin position="101"/>
        <end position="127"/>
    </location>
</feature>
<keyword evidence="12 19" id="KW-0472">Membrane</keyword>
<keyword evidence="9 17" id="KW-0067">ATP-binding</keyword>
<organism evidence="20 21">
    <name type="scientific">Limosilactobacillus rudii</name>
    <dbReference type="NCBI Taxonomy" id="2759755"/>
    <lineage>
        <taxon>Bacteria</taxon>
        <taxon>Bacillati</taxon>
        <taxon>Bacillota</taxon>
        <taxon>Bacilli</taxon>
        <taxon>Lactobacillales</taxon>
        <taxon>Lactobacillaceae</taxon>
        <taxon>Limosilactobacillus</taxon>
    </lineage>
</organism>
<evidence type="ECO:0000256" key="13">
    <source>
        <dbReference type="ARBA" id="ARBA00023209"/>
    </source>
</evidence>
<gene>
    <name evidence="20" type="ORF">H5S09_03055</name>
</gene>
<dbReference type="Gene3D" id="1.10.287.3610">
    <property type="match status" value="1"/>
</dbReference>
<evidence type="ECO:0000256" key="10">
    <source>
        <dbReference type="ARBA" id="ARBA00022989"/>
    </source>
</evidence>
<feature type="binding site" evidence="17">
    <location>
        <begin position="100"/>
        <end position="101"/>
    </location>
    <ligand>
        <name>ATP</name>
        <dbReference type="ChEBI" id="CHEBI:30616"/>
    </ligand>
</feature>
<evidence type="ECO:0000256" key="5">
    <source>
        <dbReference type="ARBA" id="ARBA00022679"/>
    </source>
</evidence>
<keyword evidence="13" id="KW-0594">Phospholipid biosynthesis</keyword>
<feature type="binding site" evidence="18">
    <location>
        <position position="81"/>
    </location>
    <ligand>
        <name>a divalent metal cation</name>
        <dbReference type="ChEBI" id="CHEBI:60240"/>
    </ligand>
</feature>
<evidence type="ECO:0000256" key="1">
    <source>
        <dbReference type="ARBA" id="ARBA00004651"/>
    </source>
</evidence>
<keyword evidence="11" id="KW-0443">Lipid metabolism</keyword>
<dbReference type="GO" id="GO:0005886">
    <property type="term" value="C:plasma membrane"/>
    <property type="evidence" value="ECO:0007669"/>
    <property type="project" value="UniProtKB-SubCell"/>
</dbReference>
<evidence type="ECO:0000256" key="4">
    <source>
        <dbReference type="ARBA" id="ARBA00022516"/>
    </source>
</evidence>
<feature type="binding site" evidence="16">
    <location>
        <position position="74"/>
    </location>
    <ligand>
        <name>substrate</name>
    </ligand>
</feature>
<proteinExistence type="inferred from homology"/>
<comment type="subcellular location">
    <subcellularLocation>
        <location evidence="1">Cell membrane</location>
        <topology evidence="1">Multi-pass membrane protein</topology>
    </subcellularLocation>
</comment>
<dbReference type="InterPro" id="IPR000829">
    <property type="entry name" value="DAGK"/>
</dbReference>
<evidence type="ECO:0000256" key="2">
    <source>
        <dbReference type="ARBA" id="ARBA00005967"/>
    </source>
</evidence>
<dbReference type="RefSeq" id="WP_182595610.1">
    <property type="nucleotide sequence ID" value="NZ_JACIVA010000038.1"/>
</dbReference>
<dbReference type="GO" id="GO:0005524">
    <property type="term" value="F:ATP binding"/>
    <property type="evidence" value="ECO:0007669"/>
    <property type="project" value="UniProtKB-KW"/>
</dbReference>
<keyword evidence="8 20" id="KW-0418">Kinase</keyword>
<evidence type="ECO:0000256" key="9">
    <source>
        <dbReference type="ARBA" id="ARBA00022840"/>
    </source>
</evidence>
<comment type="cofactor">
    <cofactor evidence="18">
        <name>Mg(2+)</name>
        <dbReference type="ChEBI" id="CHEBI:18420"/>
    </cofactor>
    <text evidence="18">Mn(2+), Zn(2+), Cd(2+) and Co(2+) support activity to lesser extents.</text>
</comment>
<feature type="transmembrane region" description="Helical" evidence="19">
    <location>
        <begin position="61"/>
        <end position="80"/>
    </location>
</feature>
<evidence type="ECO:0000256" key="8">
    <source>
        <dbReference type="ARBA" id="ARBA00022777"/>
    </source>
</evidence>
<keyword evidence="10 19" id="KW-1133">Transmembrane helix</keyword>
<evidence type="ECO:0000256" key="15">
    <source>
        <dbReference type="PIRSR" id="PIRSR600829-1"/>
    </source>
</evidence>
<dbReference type="PANTHER" id="PTHR34299">
    <property type="entry name" value="DIACYLGLYCEROL KINASE"/>
    <property type="match status" value="1"/>
</dbReference>
<dbReference type="Proteomes" id="UP000517106">
    <property type="component" value="Unassembled WGS sequence"/>
</dbReference>
<evidence type="ECO:0000256" key="7">
    <source>
        <dbReference type="ARBA" id="ARBA00022741"/>
    </source>
</evidence>
<dbReference type="EMBL" id="JACIVA010000038">
    <property type="protein sequence ID" value="MBB1096930.1"/>
    <property type="molecule type" value="Genomic_DNA"/>
</dbReference>
<dbReference type="CDD" id="cd14265">
    <property type="entry name" value="UDPK_IM_like"/>
    <property type="match status" value="1"/>
</dbReference>
<dbReference type="GO" id="GO:0008654">
    <property type="term" value="P:phospholipid biosynthetic process"/>
    <property type="evidence" value="ECO:0007669"/>
    <property type="project" value="UniProtKB-KW"/>
</dbReference>
<feature type="active site" description="Proton acceptor" evidence="15">
    <location>
        <position position="74"/>
    </location>
</feature>
<accession>A0A7W3YMU5</accession>
<reference evidence="20 21" key="1">
    <citation type="submission" date="2020-07" db="EMBL/GenBank/DDBJ databases">
        <title>Description of Limosilactobacillus balticus sp. nov., Limosilactobacillus agrestis sp. nov., Limosilactobacillus albertensis sp. nov., Limosilactobacillus rudii sp. nov., Limosilactobacillus fastidiosus sp. nov., five novel Limosilactobacillus species isolated from the vertebrate gastrointestinal tract, and proposal of 6 subspecies of Limosilactobacillus reuteri adapted to the gastrointestinal tract of specific vertebrate hosts.</title>
        <authorList>
            <person name="Li F."/>
            <person name="Cheng C."/>
            <person name="Zheng J."/>
            <person name="Quevedo R.M."/>
            <person name="Li J."/>
            <person name="Roos S."/>
            <person name="Gaenzle M.G."/>
            <person name="Walter J."/>
        </authorList>
    </citation>
    <scope>NUCLEOTIDE SEQUENCE [LARGE SCALE GENOMIC DNA]</scope>
    <source>
        <strain evidence="20 21">STM2_1</strain>
    </source>
</reference>
<evidence type="ECO:0000256" key="6">
    <source>
        <dbReference type="ARBA" id="ARBA00022692"/>
    </source>
</evidence>
<comment type="similarity">
    <text evidence="2">Belongs to the bacterial diacylglycerol kinase family.</text>
</comment>
<keyword evidence="6 19" id="KW-0812">Transmembrane</keyword>
<evidence type="ECO:0000256" key="14">
    <source>
        <dbReference type="ARBA" id="ARBA00023264"/>
    </source>
</evidence>
<keyword evidence="18" id="KW-0479">Metal-binding</keyword>
<dbReference type="Pfam" id="PF01219">
    <property type="entry name" value="DAGK_prokar"/>
    <property type="match status" value="1"/>
</dbReference>
<keyword evidence="5" id="KW-0808">Transferase</keyword>
<keyword evidence="3" id="KW-1003">Cell membrane</keyword>
<feature type="binding site" evidence="17">
    <location>
        <position position="33"/>
    </location>
    <ligand>
        <name>ATP</name>
        <dbReference type="ChEBI" id="CHEBI:30616"/>
    </ligand>
</feature>
<keyword evidence="14" id="KW-1208">Phospholipid metabolism</keyword>
<evidence type="ECO:0000256" key="11">
    <source>
        <dbReference type="ARBA" id="ARBA00023098"/>
    </source>
</evidence>
<keyword evidence="7 17" id="KW-0547">Nucleotide-binding</keyword>